<proteinExistence type="predicted"/>
<protein>
    <recommendedName>
        <fullName evidence="2">Plant Basic Secretory Protein</fullName>
    </recommendedName>
</protein>
<name>A0A644WAK8_9ZZZZ</name>
<evidence type="ECO:0000313" key="1">
    <source>
        <dbReference type="EMBL" id="MPM00548.1"/>
    </source>
</evidence>
<dbReference type="AlphaFoldDB" id="A0A644WAK8"/>
<dbReference type="EMBL" id="VSSQ01000737">
    <property type="protein sequence ID" value="MPM00548.1"/>
    <property type="molecule type" value="Genomic_DNA"/>
</dbReference>
<gene>
    <name evidence="1" type="ORF">SDC9_46774</name>
</gene>
<comment type="caution">
    <text evidence="1">The sequence shown here is derived from an EMBL/GenBank/DDBJ whole genome shotgun (WGS) entry which is preliminary data.</text>
</comment>
<reference evidence="1" key="1">
    <citation type="submission" date="2019-08" db="EMBL/GenBank/DDBJ databases">
        <authorList>
            <person name="Kucharzyk K."/>
            <person name="Murdoch R.W."/>
            <person name="Higgins S."/>
            <person name="Loffler F."/>
        </authorList>
    </citation>
    <scope>NUCLEOTIDE SEQUENCE</scope>
</reference>
<dbReference type="Pfam" id="PF04450">
    <property type="entry name" value="BSP"/>
    <property type="match status" value="1"/>
</dbReference>
<organism evidence="1">
    <name type="scientific">bioreactor metagenome</name>
    <dbReference type="NCBI Taxonomy" id="1076179"/>
    <lineage>
        <taxon>unclassified sequences</taxon>
        <taxon>metagenomes</taxon>
        <taxon>ecological metagenomes</taxon>
    </lineage>
</organism>
<accession>A0A644WAK8</accession>
<sequence>MCKYQISRLTLCVLSSYFILNTASAQSEGAKSNKEWNSYPVGEVRFKSHNPETEGAVIYNSIVPNPEDYIADRARKVLSTLYFSPSDSIPGIKTIYYNLKEYDGISAKGGNPPTIYIDYSTKWIEKSYGAEKNKSKVSYETDGVLYHELTHGFQLEPQGIGSYGTNKTFFAMIEGVADAVRLLNGCFTEKDRPKGGSYMDGYRTTGFFLAWLTKTKDPDFLKKFNQSTLNVIPWSFDKAIKYALGDNNQIDELWHQYLKEMGDIQ</sequence>
<dbReference type="PANTHER" id="PTHR33321:SF12">
    <property type="entry name" value="PLANT BASIC SECRETORY PROTEIN (BSP) FAMILY PROTEIN"/>
    <property type="match status" value="1"/>
</dbReference>
<dbReference type="PANTHER" id="PTHR33321">
    <property type="match status" value="1"/>
</dbReference>
<dbReference type="InterPro" id="IPR007541">
    <property type="entry name" value="Uncharacterised_BSP"/>
</dbReference>
<evidence type="ECO:0008006" key="2">
    <source>
        <dbReference type="Google" id="ProtNLM"/>
    </source>
</evidence>